<evidence type="ECO:0000256" key="1">
    <source>
        <dbReference type="SAM" id="SignalP"/>
    </source>
</evidence>
<dbReference type="Proteomes" id="UP000573327">
    <property type="component" value="Unassembled WGS sequence"/>
</dbReference>
<evidence type="ECO:0000313" key="3">
    <source>
        <dbReference type="Proteomes" id="UP000573327"/>
    </source>
</evidence>
<accession>A0A7W7SC08</accession>
<sequence length="56" mass="5535">MFIKIRSGLALFAAALTLAVTAGALCAGPQGTVRPTRAASAPAAQPGPLLDIPLCC</sequence>
<keyword evidence="1" id="KW-0732">Signal</keyword>
<proteinExistence type="predicted"/>
<keyword evidence="3" id="KW-1185">Reference proteome</keyword>
<feature type="chain" id="PRO_5031306080" evidence="1">
    <location>
        <begin position="25"/>
        <end position="56"/>
    </location>
</feature>
<evidence type="ECO:0000313" key="2">
    <source>
        <dbReference type="EMBL" id="MBB4947492.1"/>
    </source>
</evidence>
<protein>
    <submittedName>
        <fullName evidence="2">Uncharacterized protein</fullName>
    </submittedName>
</protein>
<reference evidence="2 3" key="1">
    <citation type="submission" date="2020-08" db="EMBL/GenBank/DDBJ databases">
        <title>Sequencing the genomes of 1000 actinobacteria strains.</title>
        <authorList>
            <person name="Klenk H.-P."/>
        </authorList>
    </citation>
    <scope>NUCLEOTIDE SEQUENCE [LARGE SCALE GENOMIC DNA]</scope>
    <source>
        <strain evidence="2 3">DSM 44786</strain>
    </source>
</reference>
<dbReference type="AlphaFoldDB" id="A0A7W7SC08"/>
<gene>
    <name evidence="2" type="ORF">F4556_003027</name>
</gene>
<feature type="signal peptide" evidence="1">
    <location>
        <begin position="1"/>
        <end position="24"/>
    </location>
</feature>
<organism evidence="2 3">
    <name type="scientific">Kitasatospora gansuensis</name>
    <dbReference type="NCBI Taxonomy" id="258050"/>
    <lineage>
        <taxon>Bacteria</taxon>
        <taxon>Bacillati</taxon>
        <taxon>Actinomycetota</taxon>
        <taxon>Actinomycetes</taxon>
        <taxon>Kitasatosporales</taxon>
        <taxon>Streptomycetaceae</taxon>
        <taxon>Kitasatospora</taxon>
    </lineage>
</organism>
<dbReference type="EMBL" id="JACHJR010000001">
    <property type="protein sequence ID" value="MBB4947492.1"/>
    <property type="molecule type" value="Genomic_DNA"/>
</dbReference>
<comment type="caution">
    <text evidence="2">The sequence shown here is derived from an EMBL/GenBank/DDBJ whole genome shotgun (WGS) entry which is preliminary data.</text>
</comment>
<name>A0A7W7SC08_9ACTN</name>